<evidence type="ECO:0000313" key="2">
    <source>
        <dbReference type="RefSeq" id="XP_075076362.1"/>
    </source>
</evidence>
<proteinExistence type="predicted"/>
<reference evidence="2" key="2">
    <citation type="submission" date="2025-08" db="UniProtKB">
        <authorList>
            <consortium name="RefSeq"/>
        </authorList>
    </citation>
    <scope>IDENTIFICATION</scope>
    <source>
        <tissue evidence="2">Leaf</tissue>
    </source>
</reference>
<dbReference type="Proteomes" id="UP000790787">
    <property type="component" value="Chromosome 8"/>
</dbReference>
<organism evidence="1 2">
    <name type="scientific">Nicotiana tabacum</name>
    <name type="common">Common tobacco</name>
    <dbReference type="NCBI Taxonomy" id="4097"/>
    <lineage>
        <taxon>Eukaryota</taxon>
        <taxon>Viridiplantae</taxon>
        <taxon>Streptophyta</taxon>
        <taxon>Embryophyta</taxon>
        <taxon>Tracheophyta</taxon>
        <taxon>Spermatophyta</taxon>
        <taxon>Magnoliopsida</taxon>
        <taxon>eudicotyledons</taxon>
        <taxon>Gunneridae</taxon>
        <taxon>Pentapetalae</taxon>
        <taxon>asterids</taxon>
        <taxon>lamiids</taxon>
        <taxon>Solanales</taxon>
        <taxon>Solanaceae</taxon>
        <taxon>Nicotianoideae</taxon>
        <taxon>Nicotianeae</taxon>
        <taxon>Nicotiana</taxon>
    </lineage>
</organism>
<protein>
    <submittedName>
        <fullName evidence="2">Heavy metal-associated isoprenylated plant protein 44-like</fullName>
    </submittedName>
</protein>
<gene>
    <name evidence="2" type="primary">LOC142163014</name>
</gene>
<sequence>MEPFADVSCILKVDVHCDACKMNMVQVLSSVCGVYSLTIDAKAGEVRVCGEVDPNILVKALTRTGKHAEVVYVKLKHPSLTPRNHYYANDNRYYRPPYGGHGHNYGALDHYDYYNTMAMRRPMVEQPYYYGGGHSSPYPSPRYESLSEQLSLIDYVIRRIFRRQ</sequence>
<name>A0AC58RUF9_TOBAC</name>
<keyword evidence="1" id="KW-1185">Reference proteome</keyword>
<reference evidence="1" key="1">
    <citation type="journal article" date="2014" name="Nat. Commun.">
        <title>The tobacco genome sequence and its comparison with those of tomato and potato.</title>
        <authorList>
            <person name="Sierro N."/>
            <person name="Battey J.N."/>
            <person name="Ouadi S."/>
            <person name="Bakaher N."/>
            <person name="Bovet L."/>
            <person name="Willig A."/>
            <person name="Goepfert S."/>
            <person name="Peitsch M.C."/>
            <person name="Ivanov N.V."/>
        </authorList>
    </citation>
    <scope>NUCLEOTIDE SEQUENCE [LARGE SCALE GENOMIC DNA]</scope>
</reference>
<evidence type="ECO:0000313" key="1">
    <source>
        <dbReference type="Proteomes" id="UP000790787"/>
    </source>
</evidence>
<accession>A0AC58RUF9</accession>
<dbReference type="RefSeq" id="XP_075076362.1">
    <property type="nucleotide sequence ID" value="XM_075220261.1"/>
</dbReference>